<gene>
    <name evidence="2" type="ORF">OCBIM_22000349mg</name>
</gene>
<keyword evidence="1" id="KW-0812">Transmembrane</keyword>
<feature type="transmembrane region" description="Helical" evidence="1">
    <location>
        <begin position="198"/>
        <end position="222"/>
    </location>
</feature>
<dbReference type="STRING" id="37653.A0A0L8G4X5"/>
<dbReference type="PANTHER" id="PTHR39074">
    <property type="entry name" value="AGAP007547-PA"/>
    <property type="match status" value="1"/>
</dbReference>
<feature type="transmembrane region" description="Helical" evidence="1">
    <location>
        <begin position="270"/>
        <end position="287"/>
    </location>
</feature>
<dbReference type="AlphaFoldDB" id="A0A0L8G4X5"/>
<dbReference type="OMA" id="TLYYFWQ"/>
<sequence>MYTWYLNQRLQVYVKYLFIDCSITEVRKKTFPFISALIFLALLPFIQIAIYHKLIWVPNKIPVNRSTCTCSCFDTVFRGSYEDHKNIRYKHIYFNSTLQTYAVWIITLFFVLISYESVKYICNLLFPRLHVRWVMLSLFVINIYPHYYSWWSLFSYINEGFYLYFTHHTYFIITELIVSGFVLNMCDSHNPITFKKIFFILCISSIHILVNGADQFIIQVFFVQGKAFQNLRNIGLMIPDLAHFLVCCQKLIELQHSNESPVSVLSYKEGVGLAFLFIFAGTFFGNLV</sequence>
<dbReference type="EMBL" id="KQ423930">
    <property type="protein sequence ID" value="KOF71894.1"/>
    <property type="molecule type" value="Genomic_DNA"/>
</dbReference>
<accession>A0A0L8G4X5</accession>
<keyword evidence="1" id="KW-1133">Transmembrane helix</keyword>
<proteinExistence type="predicted"/>
<name>A0A0L8G4X5_OCTBM</name>
<feature type="transmembrane region" description="Helical" evidence="1">
    <location>
        <begin position="168"/>
        <end position="186"/>
    </location>
</feature>
<evidence type="ECO:0000256" key="1">
    <source>
        <dbReference type="SAM" id="Phobius"/>
    </source>
</evidence>
<feature type="transmembrane region" description="Helical" evidence="1">
    <location>
        <begin position="130"/>
        <end position="148"/>
    </location>
</feature>
<feature type="transmembrane region" description="Helical" evidence="1">
    <location>
        <begin position="101"/>
        <end position="118"/>
    </location>
</feature>
<organism evidence="2">
    <name type="scientific">Octopus bimaculoides</name>
    <name type="common">California two-spotted octopus</name>
    <dbReference type="NCBI Taxonomy" id="37653"/>
    <lineage>
        <taxon>Eukaryota</taxon>
        <taxon>Metazoa</taxon>
        <taxon>Spiralia</taxon>
        <taxon>Lophotrochozoa</taxon>
        <taxon>Mollusca</taxon>
        <taxon>Cephalopoda</taxon>
        <taxon>Coleoidea</taxon>
        <taxon>Octopodiformes</taxon>
        <taxon>Octopoda</taxon>
        <taxon>Incirrata</taxon>
        <taxon>Octopodidae</taxon>
        <taxon>Octopus</taxon>
    </lineage>
</organism>
<protein>
    <submittedName>
        <fullName evidence="2">Uncharacterized protein</fullName>
    </submittedName>
</protein>
<dbReference type="KEGG" id="obi:106879219"/>
<dbReference type="OrthoDB" id="10015560at2759"/>
<dbReference type="PANTHER" id="PTHR39074:SF1">
    <property type="entry name" value="AGAP007547-PA"/>
    <property type="match status" value="1"/>
</dbReference>
<keyword evidence="1" id="KW-0472">Membrane</keyword>
<reference evidence="2" key="1">
    <citation type="submission" date="2015-07" db="EMBL/GenBank/DDBJ databases">
        <title>MeaNS - Measles Nucleotide Surveillance Program.</title>
        <authorList>
            <person name="Tran T."/>
            <person name="Druce J."/>
        </authorList>
    </citation>
    <scope>NUCLEOTIDE SEQUENCE</scope>
    <source>
        <strain evidence="2">UCB-OBI-ISO-001</strain>
        <tissue evidence="2">Gonad</tissue>
    </source>
</reference>
<feature type="transmembrane region" description="Helical" evidence="1">
    <location>
        <begin position="31"/>
        <end position="50"/>
    </location>
</feature>
<evidence type="ECO:0000313" key="2">
    <source>
        <dbReference type="EMBL" id="KOF71894.1"/>
    </source>
</evidence>